<dbReference type="SUPFAM" id="SSF55729">
    <property type="entry name" value="Acyl-CoA N-acyltransferases (Nat)"/>
    <property type="match status" value="1"/>
</dbReference>
<evidence type="ECO:0000313" key="2">
    <source>
        <dbReference type="EMBL" id="SFZ90492.1"/>
    </source>
</evidence>
<name>A0A1K2IDI6_9FLAO</name>
<dbReference type="InterPro" id="IPR016181">
    <property type="entry name" value="Acyl_CoA_acyltransferase"/>
</dbReference>
<reference evidence="3" key="1">
    <citation type="submission" date="2016-10" db="EMBL/GenBank/DDBJ databases">
        <authorList>
            <person name="Varghese N."/>
            <person name="Submissions S."/>
        </authorList>
    </citation>
    <scope>NUCLEOTIDE SEQUENCE [LARGE SCALE GENOMIC DNA]</scope>
    <source>
        <strain evidence="3">SUR2</strain>
    </source>
</reference>
<feature type="domain" description="N-acetyltransferase" evidence="1">
    <location>
        <begin position="12"/>
        <end position="175"/>
    </location>
</feature>
<dbReference type="Proteomes" id="UP000182034">
    <property type="component" value="Unassembled WGS sequence"/>
</dbReference>
<dbReference type="CDD" id="cd04301">
    <property type="entry name" value="NAT_SF"/>
    <property type="match status" value="1"/>
</dbReference>
<dbReference type="STRING" id="1612149.SAMN05216324_101385"/>
<dbReference type="Gene3D" id="3.40.630.30">
    <property type="match status" value="1"/>
</dbReference>
<dbReference type="PROSITE" id="PS51186">
    <property type="entry name" value="GNAT"/>
    <property type="match status" value="1"/>
</dbReference>
<dbReference type="AlphaFoldDB" id="A0A1K2IDI6"/>
<evidence type="ECO:0000259" key="1">
    <source>
        <dbReference type="PROSITE" id="PS51186"/>
    </source>
</evidence>
<dbReference type="PANTHER" id="PTHR43415:SF3">
    <property type="entry name" value="GNAT-FAMILY ACETYLTRANSFERASE"/>
    <property type="match status" value="1"/>
</dbReference>
<dbReference type="InterPro" id="IPR000182">
    <property type="entry name" value="GNAT_dom"/>
</dbReference>
<accession>A0A1K2IDI6</accession>
<proteinExistence type="predicted"/>
<protein>
    <submittedName>
        <fullName evidence="2">Phosphinothricin acetyltransferase</fullName>
    </submittedName>
</protein>
<dbReference type="Pfam" id="PF13302">
    <property type="entry name" value="Acetyltransf_3"/>
    <property type="match status" value="1"/>
</dbReference>
<dbReference type="GO" id="GO:0016747">
    <property type="term" value="F:acyltransferase activity, transferring groups other than amino-acyl groups"/>
    <property type="evidence" value="ECO:0007669"/>
    <property type="project" value="InterPro"/>
</dbReference>
<sequence length="175" mass="20085">MQKFAVINMEKLTFRNATPEDLTRIVEIYNSTIPSRMVTADTENVSVESRQQWFNEHNPETRPLWLIEDLQNNTLGWVSFSSFYGRPAYNGTVEISIYMDESCRGKGFGKKVLQYCMDNAGKFGVKTLLGFIFLHNEPSLKLFRHFGFEDWGMFPDVAVLDGVERSVVILGKRIG</sequence>
<dbReference type="EMBL" id="FPKW01000001">
    <property type="protein sequence ID" value="SFZ90492.1"/>
    <property type="molecule type" value="Genomic_DNA"/>
</dbReference>
<keyword evidence="2" id="KW-0808">Transferase</keyword>
<dbReference type="PANTHER" id="PTHR43415">
    <property type="entry name" value="SPERMIDINE N(1)-ACETYLTRANSFERASE"/>
    <property type="match status" value="1"/>
</dbReference>
<organism evidence="2 3">
    <name type="scientific">Chryseobacterium limigenitum</name>
    <dbReference type="NCBI Taxonomy" id="1612149"/>
    <lineage>
        <taxon>Bacteria</taxon>
        <taxon>Pseudomonadati</taxon>
        <taxon>Bacteroidota</taxon>
        <taxon>Flavobacteriia</taxon>
        <taxon>Flavobacteriales</taxon>
        <taxon>Weeksellaceae</taxon>
        <taxon>Chryseobacterium group</taxon>
        <taxon>Chryseobacterium</taxon>
    </lineage>
</organism>
<keyword evidence="3" id="KW-1185">Reference proteome</keyword>
<gene>
    <name evidence="2" type="ORF">SAMN05216324_101385</name>
</gene>
<evidence type="ECO:0000313" key="3">
    <source>
        <dbReference type="Proteomes" id="UP000182034"/>
    </source>
</evidence>